<feature type="binding site" evidence="7">
    <location>
        <position position="539"/>
    </location>
    <ligand>
        <name>Zn(2+)</name>
        <dbReference type="ChEBI" id="CHEBI:29105"/>
        <label>1</label>
    </ligand>
</feature>
<keyword evidence="8" id="KW-1133">Transmembrane helix</keyword>
<dbReference type="FunCoup" id="I2GVM3">
    <property type="interactions" value="53"/>
</dbReference>
<evidence type="ECO:0000259" key="9">
    <source>
        <dbReference type="Pfam" id="PF07687"/>
    </source>
</evidence>
<dbReference type="SUPFAM" id="SSF53187">
    <property type="entry name" value="Zn-dependent exopeptidases"/>
    <property type="match status" value="1"/>
</dbReference>
<dbReference type="OMA" id="YGLLITW"/>
<feature type="binding site" evidence="7">
    <location>
        <position position="156"/>
    </location>
    <ligand>
        <name>Zn(2+)</name>
        <dbReference type="ChEBI" id="CHEBI:29105"/>
        <label>2</label>
    </ligand>
</feature>
<dbReference type="HOGENOM" id="CLU_021802_11_0_1"/>
<feature type="binding site" evidence="7">
    <location>
        <position position="191"/>
    </location>
    <ligand>
        <name>Zn(2+)</name>
        <dbReference type="ChEBI" id="CHEBI:29105"/>
        <label>1</label>
    </ligand>
</feature>
<dbReference type="InterPro" id="IPR002933">
    <property type="entry name" value="Peptidase_M20"/>
</dbReference>
<dbReference type="GO" id="GO:0000328">
    <property type="term" value="C:fungal-type vacuole lumen"/>
    <property type="evidence" value="ECO:0007669"/>
    <property type="project" value="TreeGrafter"/>
</dbReference>
<evidence type="ECO:0000256" key="3">
    <source>
        <dbReference type="ARBA" id="ARBA00022723"/>
    </source>
</evidence>
<reference evidence="10 11" key="1">
    <citation type="journal article" date="2011" name="Proc. Natl. Acad. Sci. U.S.A.">
        <title>Evolutionary erosion of yeast sex chromosomes by mating-type switching accidents.</title>
        <authorList>
            <person name="Gordon J.L."/>
            <person name="Armisen D."/>
            <person name="Proux-Wera E."/>
            <person name="Oheigeartaigh S.S."/>
            <person name="Byrne K.P."/>
            <person name="Wolfe K.H."/>
        </authorList>
    </citation>
    <scope>NUCLEOTIDE SEQUENCE [LARGE SCALE GENOMIC DNA]</scope>
    <source>
        <strain evidence="11">ATCC 34711 / CBS 6284 / DSM 70876 / NBRC 10599 / NRRL Y-10934 / UCD 77-7</strain>
    </source>
</reference>
<evidence type="ECO:0000313" key="11">
    <source>
        <dbReference type="Proteomes" id="UP000002866"/>
    </source>
</evidence>
<dbReference type="PANTHER" id="PTHR45962:SF1">
    <property type="entry name" value="N-FATTY-ACYL-AMINO ACID SYNTHASE_HYDROLASE PM20D1"/>
    <property type="match status" value="1"/>
</dbReference>
<dbReference type="Pfam" id="PF01546">
    <property type="entry name" value="Peptidase_M20"/>
    <property type="match status" value="1"/>
</dbReference>
<dbReference type="RefSeq" id="XP_004177694.1">
    <property type="nucleotide sequence ID" value="XM_004177646.1"/>
</dbReference>
<protein>
    <recommendedName>
        <fullName evidence="9">Peptidase M20 dimerisation domain-containing protein</fullName>
    </recommendedName>
</protein>
<comment type="similarity">
    <text evidence="1">Belongs to the peptidase M20A family.</text>
</comment>
<dbReference type="InterPro" id="IPR011650">
    <property type="entry name" value="Peptidase_M20_dimer"/>
</dbReference>
<evidence type="ECO:0000256" key="6">
    <source>
        <dbReference type="PIRSR" id="PIRSR037217-1"/>
    </source>
</evidence>
<feature type="binding site" evidence="7">
    <location>
        <position position="256"/>
    </location>
    <ligand>
        <name>Zn(2+)</name>
        <dbReference type="ChEBI" id="CHEBI:29105"/>
        <label>2</label>
    </ligand>
</feature>
<keyword evidence="5 7" id="KW-0862">Zinc</keyword>
<feature type="active site" description="Proton acceptor" evidence="6">
    <location>
        <position position="227"/>
    </location>
</feature>
<keyword evidence="8" id="KW-0812">Transmembrane</keyword>
<evidence type="ECO:0000313" key="10">
    <source>
        <dbReference type="EMBL" id="CCH58175.1"/>
    </source>
</evidence>
<dbReference type="Gene3D" id="1.10.150.900">
    <property type="match status" value="1"/>
</dbReference>
<dbReference type="GO" id="GO:0004181">
    <property type="term" value="F:metallocarboxypeptidase activity"/>
    <property type="evidence" value="ECO:0007669"/>
    <property type="project" value="InterPro"/>
</dbReference>
<feature type="transmembrane region" description="Helical" evidence="8">
    <location>
        <begin position="12"/>
        <end position="31"/>
    </location>
</feature>
<evidence type="ECO:0000256" key="8">
    <source>
        <dbReference type="SAM" id="Phobius"/>
    </source>
</evidence>
<feature type="active site" evidence="6">
    <location>
        <position position="158"/>
    </location>
</feature>
<keyword evidence="11" id="KW-1185">Reference proteome</keyword>
<dbReference type="PANTHER" id="PTHR45962">
    <property type="entry name" value="N-FATTY-ACYL-AMINO ACID SYNTHASE/HYDROLASE PM20D1"/>
    <property type="match status" value="1"/>
</dbReference>
<feature type="binding site" evidence="7">
    <location>
        <position position="228"/>
    </location>
    <ligand>
        <name>Zn(2+)</name>
        <dbReference type="ChEBI" id="CHEBI:29105"/>
        <label>1</label>
    </ligand>
</feature>
<feature type="domain" description="Peptidase M20 dimerisation" evidence="9">
    <location>
        <begin position="275"/>
        <end position="432"/>
    </location>
</feature>
<keyword evidence="2" id="KW-0645">Protease</keyword>
<evidence type="ECO:0000256" key="4">
    <source>
        <dbReference type="ARBA" id="ARBA00022801"/>
    </source>
</evidence>
<evidence type="ECO:0000256" key="1">
    <source>
        <dbReference type="ARBA" id="ARBA00006247"/>
    </source>
</evidence>
<evidence type="ECO:0000256" key="7">
    <source>
        <dbReference type="PIRSR" id="PIRSR037217-2"/>
    </source>
</evidence>
<dbReference type="InterPro" id="IPR017141">
    <property type="entry name" value="Pept_M20_carboxypep"/>
</dbReference>
<dbReference type="FunFam" id="3.40.630.10:FF:000027">
    <property type="entry name" value="N-fatty-acyl-amino acid synthase/hydrolase PM20D1"/>
    <property type="match status" value="1"/>
</dbReference>
<evidence type="ECO:0000256" key="5">
    <source>
        <dbReference type="ARBA" id="ARBA00022833"/>
    </source>
</evidence>
<keyword evidence="3 7" id="KW-0479">Metal-binding</keyword>
<dbReference type="InterPro" id="IPR001261">
    <property type="entry name" value="ArgE/DapE_CS"/>
</dbReference>
<dbReference type="GeneID" id="14493309"/>
<dbReference type="Proteomes" id="UP000002866">
    <property type="component" value="Chromosome 1"/>
</dbReference>
<dbReference type="OrthoDB" id="3064516at2759"/>
<keyword evidence="8" id="KW-0472">Membrane</keyword>
<proteinExistence type="inferred from homology"/>
<dbReference type="CDD" id="cd05674">
    <property type="entry name" value="M20_yscS"/>
    <property type="match status" value="1"/>
</dbReference>
<feature type="binding site" evidence="7">
    <location>
        <position position="191"/>
    </location>
    <ligand>
        <name>Zn(2+)</name>
        <dbReference type="ChEBI" id="CHEBI:29105"/>
        <label>2</label>
    </ligand>
</feature>
<name>I2GVM3_HENB6</name>
<keyword evidence="4" id="KW-0378">Hydrolase</keyword>
<sequence length="570" mass="65211">MIEKNHVYKRKKNNIFSLTLLLFLVALFFIYNRTPFSNTNTLYEPFKCPAYDLIIGNDPTHIADNLIYNNSLRNDTIRKLSNLVKIPTEIYDDFNNPSQVWDDPNWEPFKRLHEQLEIDFPLIWSNLQIEKINNFSILITWQGTITDLRPIMFAAHQDVVPVVRETWSNWKYPPFSGHFDGQYLWGRGAFDDKNMLVGILQSLEYMLSSEPDFQPSRTIIVALGFDEEASGRYGAKYLNDVLLKRYGQYGIYSIMDEGVLGLRTVEDVLVASPSIGEKGYLNLNIDINTPGGHSSVPPDHTSIGIASTLIHEMELNKFDPTFTPINPMSTFYQCVAEYSPTMDSNLKFDFANAFNNEKSNANVLNYLVNTDRKIEYLFRTSKAFDMINGGVKANALPEYVSILLNSRISVDSSLNVTLTNFINHAESVAKHYDLGLIFEDKILLEKTESGYINMTIAVGFEPAPISPNNEVWKEFASTIKGFYQKIVLPRKFNDSNTELVITPSIMPANTDTAKYWNLTRNIYRFQPGFTDEETMLSIHSVNERVDIDIVMEVIGFVYDYILVSNNNDIK</sequence>
<dbReference type="SUPFAM" id="SSF55031">
    <property type="entry name" value="Bacterial exopeptidase dimerisation domain"/>
    <property type="match status" value="1"/>
</dbReference>
<dbReference type="GO" id="GO:0046872">
    <property type="term" value="F:metal ion binding"/>
    <property type="evidence" value="ECO:0007669"/>
    <property type="project" value="UniProtKB-KW"/>
</dbReference>
<dbReference type="PIRSF" id="PIRSF037217">
    <property type="entry name" value="Carboxypeptidase_S"/>
    <property type="match status" value="1"/>
</dbReference>
<dbReference type="Gene3D" id="3.40.630.10">
    <property type="entry name" value="Zn peptidases"/>
    <property type="match status" value="1"/>
</dbReference>
<dbReference type="EMBL" id="HE806316">
    <property type="protein sequence ID" value="CCH58175.1"/>
    <property type="molecule type" value="Genomic_DNA"/>
</dbReference>
<dbReference type="STRING" id="1071380.I2GVM3"/>
<dbReference type="KEGG" id="tbl:TBLA_0A03770"/>
<dbReference type="InterPro" id="IPR036264">
    <property type="entry name" value="Bact_exopeptidase_dim_dom"/>
</dbReference>
<dbReference type="GO" id="GO:0051603">
    <property type="term" value="P:proteolysis involved in protein catabolic process"/>
    <property type="evidence" value="ECO:0007669"/>
    <property type="project" value="TreeGrafter"/>
</dbReference>
<accession>I2GVM3</accession>
<dbReference type="eggNOG" id="KOG2275">
    <property type="taxonomic scope" value="Eukaryota"/>
</dbReference>
<organism evidence="10 11">
    <name type="scientific">Henningerozyma blattae (strain ATCC 34711 / CBS 6284 / DSM 70876 / NBRC 10599 / NRRL Y-10934 / UCD 77-7)</name>
    <name type="common">Yeast</name>
    <name type="synonym">Tetrapisispora blattae</name>
    <dbReference type="NCBI Taxonomy" id="1071380"/>
    <lineage>
        <taxon>Eukaryota</taxon>
        <taxon>Fungi</taxon>
        <taxon>Dikarya</taxon>
        <taxon>Ascomycota</taxon>
        <taxon>Saccharomycotina</taxon>
        <taxon>Saccharomycetes</taxon>
        <taxon>Saccharomycetales</taxon>
        <taxon>Saccharomycetaceae</taxon>
        <taxon>Henningerozyma</taxon>
    </lineage>
</organism>
<dbReference type="AlphaFoldDB" id="I2GVM3"/>
<gene>
    <name evidence="10" type="primary">TBLA0A03770</name>
    <name evidence="10" type="ORF">TBLA_0A03770</name>
</gene>
<dbReference type="PROSITE" id="PS00758">
    <property type="entry name" value="ARGE_DAPE_CPG2_1"/>
    <property type="match status" value="1"/>
</dbReference>
<dbReference type="InParanoid" id="I2GVM3"/>
<dbReference type="InterPro" id="IPR047177">
    <property type="entry name" value="Pept_M20A"/>
</dbReference>
<evidence type="ECO:0000256" key="2">
    <source>
        <dbReference type="ARBA" id="ARBA00022670"/>
    </source>
</evidence>
<dbReference type="Pfam" id="PF07687">
    <property type="entry name" value="M20_dimer"/>
    <property type="match status" value="1"/>
</dbReference>